<dbReference type="NCBIfam" id="NF008277">
    <property type="entry name" value="PRK11055.1"/>
    <property type="match status" value="1"/>
</dbReference>
<dbReference type="Gene3D" id="2.70.98.10">
    <property type="match status" value="1"/>
</dbReference>
<keyword evidence="4 5" id="KW-0119">Carbohydrate metabolism</keyword>
<evidence type="ECO:0000256" key="4">
    <source>
        <dbReference type="ARBA" id="ARBA00023277"/>
    </source>
</evidence>
<organism evidence="6 7">
    <name type="scientific">Streptacidiphilus monticola</name>
    <dbReference type="NCBI Taxonomy" id="2161674"/>
    <lineage>
        <taxon>Bacteria</taxon>
        <taxon>Bacillati</taxon>
        <taxon>Actinomycetota</taxon>
        <taxon>Actinomycetes</taxon>
        <taxon>Kitasatosporales</taxon>
        <taxon>Streptomycetaceae</taxon>
        <taxon>Streptacidiphilus</taxon>
    </lineage>
</organism>
<dbReference type="Pfam" id="PF01263">
    <property type="entry name" value="Aldose_epim"/>
    <property type="match status" value="1"/>
</dbReference>
<dbReference type="PANTHER" id="PTHR10091">
    <property type="entry name" value="ALDOSE-1-EPIMERASE"/>
    <property type="match status" value="1"/>
</dbReference>
<dbReference type="PANTHER" id="PTHR10091:SF0">
    <property type="entry name" value="GALACTOSE MUTAROTASE"/>
    <property type="match status" value="1"/>
</dbReference>
<evidence type="ECO:0000256" key="2">
    <source>
        <dbReference type="ARBA" id="ARBA00006206"/>
    </source>
</evidence>
<dbReference type="EC" id="5.1.3.3" evidence="5"/>
<evidence type="ECO:0000313" key="7">
    <source>
        <dbReference type="Proteomes" id="UP001596174"/>
    </source>
</evidence>
<evidence type="ECO:0000313" key="6">
    <source>
        <dbReference type="EMBL" id="MFC5908847.1"/>
    </source>
</evidence>
<dbReference type="InterPro" id="IPR014718">
    <property type="entry name" value="GH-type_carb-bd"/>
</dbReference>
<dbReference type="RefSeq" id="WP_380584131.1">
    <property type="nucleotide sequence ID" value="NZ_JBHSQJ010000066.1"/>
</dbReference>
<evidence type="ECO:0000256" key="3">
    <source>
        <dbReference type="ARBA" id="ARBA00023235"/>
    </source>
</evidence>
<dbReference type="CDD" id="cd09019">
    <property type="entry name" value="galactose_mutarotase_like"/>
    <property type="match status" value="1"/>
</dbReference>
<comment type="caution">
    <text evidence="6">The sequence shown here is derived from an EMBL/GenBank/DDBJ whole genome shotgun (WGS) entry which is preliminary data.</text>
</comment>
<keyword evidence="3 5" id="KW-0413">Isomerase</keyword>
<gene>
    <name evidence="6" type="ORF">ACFP3V_16685</name>
</gene>
<dbReference type="InterPro" id="IPR015443">
    <property type="entry name" value="Aldose_1-epimerase"/>
</dbReference>
<dbReference type="Proteomes" id="UP001596174">
    <property type="component" value="Unassembled WGS sequence"/>
</dbReference>
<proteinExistence type="inferred from homology"/>
<evidence type="ECO:0000256" key="1">
    <source>
        <dbReference type="ARBA" id="ARBA00005028"/>
    </source>
</evidence>
<comment type="similarity">
    <text evidence="2 5">Belongs to the aldose epimerase family.</text>
</comment>
<dbReference type="GO" id="GO:0016853">
    <property type="term" value="F:isomerase activity"/>
    <property type="evidence" value="ECO:0007669"/>
    <property type="project" value="UniProtKB-KW"/>
</dbReference>
<accession>A0ABW1G3U2</accession>
<dbReference type="InterPro" id="IPR047215">
    <property type="entry name" value="Galactose_mutarotase-like"/>
</dbReference>
<protein>
    <recommendedName>
        <fullName evidence="5">Aldose 1-epimerase</fullName>
        <ecNumber evidence="5">5.1.3.3</ecNumber>
    </recommendedName>
</protein>
<reference evidence="7" key="1">
    <citation type="journal article" date="2019" name="Int. J. Syst. Evol. Microbiol.">
        <title>The Global Catalogue of Microorganisms (GCM) 10K type strain sequencing project: providing services to taxonomists for standard genome sequencing and annotation.</title>
        <authorList>
            <consortium name="The Broad Institute Genomics Platform"/>
            <consortium name="The Broad Institute Genome Sequencing Center for Infectious Disease"/>
            <person name="Wu L."/>
            <person name="Ma J."/>
        </authorList>
    </citation>
    <scope>NUCLEOTIDE SEQUENCE [LARGE SCALE GENOMIC DNA]</scope>
    <source>
        <strain evidence="7">JCM 4816</strain>
    </source>
</reference>
<comment type="catalytic activity">
    <reaction evidence="5">
        <text>alpha-D-glucose = beta-D-glucose</text>
        <dbReference type="Rhea" id="RHEA:10264"/>
        <dbReference type="ChEBI" id="CHEBI:15903"/>
        <dbReference type="ChEBI" id="CHEBI:17925"/>
        <dbReference type="EC" id="5.1.3.3"/>
    </reaction>
</comment>
<comment type="pathway">
    <text evidence="1 5">Carbohydrate metabolism; hexose metabolism.</text>
</comment>
<dbReference type="InterPro" id="IPR008183">
    <property type="entry name" value="Aldose_1/G6P_1-epimerase"/>
</dbReference>
<dbReference type="InterPro" id="IPR011013">
    <property type="entry name" value="Gal_mutarotase_sf_dom"/>
</dbReference>
<sequence>MPTASHPSLTRAPFGRTPDSIPVELWTLDSGTGLRAQVLSYGGILHRLEVPDRDGRPDTVVLGLPTAEDYAAQGAYLGALVGRYANRIAGGAFRLDGRTHRIPAQDRGHALHGGPDGFHRRHWSVRPGPVTADAAGLLLRLRSPDGDMGFPGTLDVQAGYTLRQDGVLAVEFTARCDRPTVVNLTHHAYFNLGGPHCPDVLGHRLQVEADGFLPVTADAIPLPGAPAPVDGTPFDLRKPGVLGELLAAPDPQLHAAGGYDHCWTLRPAEPDAPGGLRRAAVLAEPGTGRTMEVWTSEPGLQVYTGNALDGSLAGPDGRAYGRHAGLCLETQHFPDAPNRPDYPTTELRPGQLLRSRTEFRFPAHIGPGL</sequence>
<keyword evidence="7" id="KW-1185">Reference proteome</keyword>
<name>A0ABW1G3U2_9ACTN</name>
<dbReference type="EMBL" id="JBHSQJ010000066">
    <property type="protein sequence ID" value="MFC5908847.1"/>
    <property type="molecule type" value="Genomic_DNA"/>
</dbReference>
<evidence type="ECO:0000256" key="5">
    <source>
        <dbReference type="PIRNR" id="PIRNR005096"/>
    </source>
</evidence>
<dbReference type="SUPFAM" id="SSF74650">
    <property type="entry name" value="Galactose mutarotase-like"/>
    <property type="match status" value="1"/>
</dbReference>
<dbReference type="PIRSF" id="PIRSF005096">
    <property type="entry name" value="GALM"/>
    <property type="match status" value="1"/>
</dbReference>